<dbReference type="Proteomes" id="UP000198569">
    <property type="component" value="Unassembled WGS sequence"/>
</dbReference>
<sequence>MKDRGIQLSDGNGGLEAIDLKIEVQRDGNGKIAKGLIIGNTLSQNQALLLIANPGEIKFVPTLGVAIVELTLDNDYLRFRHRIREHFSKDGLNVRAVELSQGKPLKIEASYE</sequence>
<reference evidence="2" key="1">
    <citation type="submission" date="2016-10" db="EMBL/GenBank/DDBJ databases">
        <authorList>
            <person name="Varghese N."/>
            <person name="Submissions S."/>
        </authorList>
    </citation>
    <scope>NUCLEOTIDE SEQUENCE [LARGE SCALE GENOMIC DNA]</scope>
    <source>
        <strain evidence="2">DSM 15718</strain>
    </source>
</reference>
<accession>A0A1H2Z3Y1</accession>
<dbReference type="EMBL" id="FNMV01000007">
    <property type="protein sequence ID" value="SDX12173.1"/>
    <property type="molecule type" value="Genomic_DNA"/>
</dbReference>
<keyword evidence="2" id="KW-1185">Reference proteome</keyword>
<name>A0A1H2Z3Y1_9FLAO</name>
<dbReference type="AlphaFoldDB" id="A0A1H2Z3Y1"/>
<gene>
    <name evidence="1" type="ORF">SAMN05444338_10777</name>
</gene>
<evidence type="ECO:0000313" key="1">
    <source>
        <dbReference type="EMBL" id="SDX12173.1"/>
    </source>
</evidence>
<organism evidence="1 2">
    <name type="scientific">Flavobacterium degerlachei</name>
    <dbReference type="NCBI Taxonomy" id="229203"/>
    <lineage>
        <taxon>Bacteria</taxon>
        <taxon>Pseudomonadati</taxon>
        <taxon>Bacteroidota</taxon>
        <taxon>Flavobacteriia</taxon>
        <taxon>Flavobacteriales</taxon>
        <taxon>Flavobacteriaceae</taxon>
        <taxon>Flavobacterium</taxon>
    </lineage>
</organism>
<dbReference type="STRING" id="229203.SAMN05444338_10777"/>
<evidence type="ECO:0000313" key="2">
    <source>
        <dbReference type="Proteomes" id="UP000198569"/>
    </source>
</evidence>
<protein>
    <submittedName>
        <fullName evidence="1">Uncharacterized protein</fullName>
    </submittedName>
</protein>
<proteinExistence type="predicted"/>
<dbReference type="RefSeq" id="WP_245709635.1">
    <property type="nucleotide sequence ID" value="NZ_FNMV01000007.1"/>
</dbReference>